<sequence length="284" mass="31658">MKNNKNRRMVIMIAIICVLVLAGTWLVRAQARQLNSTKYVQSTTSTLFFHGFGSSANAEDHMAKAAQKAGVTKTIIRANVTKQGTVNLVGTIKKGAINPIVEVNFADNRNPDYQVDARYAKNVVVAFQERYGFKEMNMVGHSMGNMAITFYLVNNANDKKLPQLKKQVDIAGHFDGILGYDQPAGLSINQKTGEPNKMTDSFKELLKLRQVYPRQAAVLNLYGNIGNGSDGRVANISSETLKYLVSGRAKSYQAHRFTGKQAQHSKLHSNAQVDRYLIDFLWRK</sequence>
<protein>
    <submittedName>
        <fullName evidence="1">Alpha/beta hydrolase</fullName>
    </submittedName>
</protein>
<dbReference type="AlphaFoldDB" id="A0A1L7GXI8"/>
<dbReference type="GO" id="GO:0016787">
    <property type="term" value="F:hydrolase activity"/>
    <property type="evidence" value="ECO:0007669"/>
    <property type="project" value="UniProtKB-KW"/>
</dbReference>
<dbReference type="InterPro" id="IPR010315">
    <property type="entry name" value="DUF915_hydro-like"/>
</dbReference>
<dbReference type="OrthoDB" id="503948at2"/>
<name>A0A1L7GXI8_LIMFE</name>
<evidence type="ECO:0000313" key="2">
    <source>
        <dbReference type="Proteomes" id="UP000185427"/>
    </source>
</evidence>
<reference evidence="1 2" key="1">
    <citation type="submission" date="2016-12" db="EMBL/GenBank/DDBJ databases">
        <title>Complete Genome Sequence of Lactobacillus fermentum Strain SNUV175, a Probiotic for Treatment of Bacterial Vaginosis.</title>
        <authorList>
            <person name="Lee S."/>
            <person name="You H.J."/>
            <person name="Kwon B."/>
            <person name="Ko G."/>
        </authorList>
    </citation>
    <scope>NUCLEOTIDE SEQUENCE [LARGE SCALE GENOMIC DNA]</scope>
    <source>
        <strain evidence="1 2">SNUV175</strain>
    </source>
</reference>
<gene>
    <name evidence="1" type="ORF">BUW47_09535</name>
</gene>
<dbReference type="EMBL" id="CP019030">
    <property type="protein sequence ID" value="APU46629.1"/>
    <property type="molecule type" value="Genomic_DNA"/>
</dbReference>
<dbReference type="Proteomes" id="UP000185427">
    <property type="component" value="Chromosome"/>
</dbReference>
<accession>A0A1L7GXI8</accession>
<dbReference type="Pfam" id="PF06028">
    <property type="entry name" value="DUF915"/>
    <property type="match status" value="1"/>
</dbReference>
<dbReference type="InterPro" id="IPR029058">
    <property type="entry name" value="AB_hydrolase_fold"/>
</dbReference>
<evidence type="ECO:0000313" key="1">
    <source>
        <dbReference type="EMBL" id="APU46629.1"/>
    </source>
</evidence>
<keyword evidence="1" id="KW-0378">Hydrolase</keyword>
<proteinExistence type="predicted"/>
<dbReference type="Gene3D" id="3.40.50.1820">
    <property type="entry name" value="alpha/beta hydrolase"/>
    <property type="match status" value="1"/>
</dbReference>
<dbReference type="SUPFAM" id="SSF53474">
    <property type="entry name" value="alpha/beta-Hydrolases"/>
    <property type="match status" value="1"/>
</dbReference>
<organism evidence="1 2">
    <name type="scientific">Limosilactobacillus fermentum</name>
    <name type="common">Lactobacillus fermentum</name>
    <dbReference type="NCBI Taxonomy" id="1613"/>
    <lineage>
        <taxon>Bacteria</taxon>
        <taxon>Bacillati</taxon>
        <taxon>Bacillota</taxon>
        <taxon>Bacilli</taxon>
        <taxon>Lactobacillales</taxon>
        <taxon>Lactobacillaceae</taxon>
        <taxon>Limosilactobacillus</taxon>
    </lineage>
</organism>